<dbReference type="PROSITE" id="PS00028">
    <property type="entry name" value="ZINC_FINGER_C2H2_1"/>
    <property type="match status" value="2"/>
</dbReference>
<organism evidence="4 5">
    <name type="scientific">Cylicocyclus nassatus</name>
    <name type="common">Nematode worm</name>
    <dbReference type="NCBI Taxonomy" id="53992"/>
    <lineage>
        <taxon>Eukaryota</taxon>
        <taxon>Metazoa</taxon>
        <taxon>Ecdysozoa</taxon>
        <taxon>Nematoda</taxon>
        <taxon>Chromadorea</taxon>
        <taxon>Rhabditida</taxon>
        <taxon>Rhabditina</taxon>
        <taxon>Rhabditomorpha</taxon>
        <taxon>Strongyloidea</taxon>
        <taxon>Strongylidae</taxon>
        <taxon>Cylicocyclus</taxon>
    </lineage>
</organism>
<name>A0AA36GXF2_CYLNA</name>
<feature type="compositionally biased region" description="Basic and acidic residues" evidence="2">
    <location>
        <begin position="653"/>
        <end position="663"/>
    </location>
</feature>
<dbReference type="EMBL" id="CATQJL010000223">
    <property type="protein sequence ID" value="CAJ0600077.1"/>
    <property type="molecule type" value="Genomic_DNA"/>
</dbReference>
<dbReference type="PANTHER" id="PTHR33936:SF24">
    <property type="entry name" value="C2H2-TYPE DOMAIN-CONTAINING PROTEIN"/>
    <property type="match status" value="1"/>
</dbReference>
<dbReference type="InterPro" id="IPR052797">
    <property type="entry name" value="RegFact_GeneExpr_CellDeath"/>
</dbReference>
<reference evidence="4" key="1">
    <citation type="submission" date="2023-07" db="EMBL/GenBank/DDBJ databases">
        <authorList>
            <consortium name="CYATHOMIX"/>
        </authorList>
    </citation>
    <scope>NUCLEOTIDE SEQUENCE</scope>
    <source>
        <strain evidence="4">N/A</strain>
    </source>
</reference>
<dbReference type="Gene3D" id="3.30.160.60">
    <property type="entry name" value="Classic Zinc Finger"/>
    <property type="match status" value="1"/>
</dbReference>
<dbReference type="GO" id="GO:0008270">
    <property type="term" value="F:zinc ion binding"/>
    <property type="evidence" value="ECO:0007669"/>
    <property type="project" value="UniProtKB-KW"/>
</dbReference>
<evidence type="ECO:0000313" key="5">
    <source>
        <dbReference type="Proteomes" id="UP001176961"/>
    </source>
</evidence>
<dbReference type="InterPro" id="IPR013087">
    <property type="entry name" value="Znf_C2H2_type"/>
</dbReference>
<feature type="domain" description="C2H2-type" evidence="3">
    <location>
        <begin position="5"/>
        <end position="34"/>
    </location>
</feature>
<protein>
    <recommendedName>
        <fullName evidence="3">C2H2-type domain-containing protein</fullName>
    </recommendedName>
</protein>
<keyword evidence="1" id="KW-0862">Zinc</keyword>
<proteinExistence type="predicted"/>
<feature type="compositionally biased region" description="Polar residues" evidence="2">
    <location>
        <begin position="308"/>
        <end position="320"/>
    </location>
</feature>
<evidence type="ECO:0000313" key="4">
    <source>
        <dbReference type="EMBL" id="CAJ0600077.1"/>
    </source>
</evidence>
<feature type="domain" description="C2H2-type" evidence="3">
    <location>
        <begin position="51"/>
        <end position="78"/>
    </location>
</feature>
<dbReference type="SMART" id="SM00355">
    <property type="entry name" value="ZnF_C2H2"/>
    <property type="match status" value="3"/>
</dbReference>
<dbReference type="PANTHER" id="PTHR33936">
    <property type="entry name" value="PROTEIN CBG17840"/>
    <property type="match status" value="1"/>
</dbReference>
<keyword evidence="1" id="KW-0863">Zinc-finger</keyword>
<dbReference type="InterPro" id="IPR036236">
    <property type="entry name" value="Znf_C2H2_sf"/>
</dbReference>
<comment type="caution">
    <text evidence="4">The sequence shown here is derived from an EMBL/GenBank/DDBJ whole genome shotgun (WGS) entry which is preliminary data.</text>
</comment>
<dbReference type="Proteomes" id="UP001176961">
    <property type="component" value="Unassembled WGS sequence"/>
</dbReference>
<feature type="region of interest" description="Disordered" evidence="2">
    <location>
        <begin position="642"/>
        <end position="674"/>
    </location>
</feature>
<evidence type="ECO:0000256" key="2">
    <source>
        <dbReference type="SAM" id="MobiDB-lite"/>
    </source>
</evidence>
<keyword evidence="1" id="KW-0479">Metal-binding</keyword>
<evidence type="ECO:0000256" key="1">
    <source>
        <dbReference type="PROSITE-ProRule" id="PRU00042"/>
    </source>
</evidence>
<feature type="region of interest" description="Disordered" evidence="2">
    <location>
        <begin position="298"/>
        <end position="323"/>
    </location>
</feature>
<dbReference type="AlphaFoldDB" id="A0AA36GXF2"/>
<sequence>MRTWAVCSVCGKGPFMLSNLYKHMRNSHHYFEEDVEEVKRAIKRAIYPTELKCNVCGKSYFSEAGLREHKRAHAVDGESPSTSNNTGRKSVPQVECPGCKAVFVNHLQLSQHCQKNHNDGSTNFNTVKKTFGSWSRFETWLAEMERATITRFVKRSNRKSSKGVSQIYICQHARGNGGTVDPKQMRKRYRETKRVHKNCPSFAKALERRDGLVEAEACFGHLGHEVSTALMPLSKDDVEIVKSMLLAGVPPGKIVSELHDKNFLPDVVPERQPRLYYLTPRDVTNIASRFKITVANNDRSVRTRTRSQKAPNSKPTNTFSQHDEISHNAESTYQDIQNEDISDYAEDNRSLTPASLSDEVPLQERLEEALREAQRIQAQVGKRARLYYKNERLDLLEELNGKLLDLATLIGKPGIIPRDWWSCDTSIKKVNKRHLPDLSNVTCHRGWRSQAVHGPSRDNFVLCVDFSINVRQVRSSTHDHNKSSLSCRNNCGNGLKSDDDTCLLITMQATSVVVFFICLCYIEGFPPDAMIGIKFSSTERNERDAIEPEKLVGVRELDEGDSSEKMVGLTAQRQTRRLTSSFAEGNIGEDVGGLITGSFCSDNMEYYRSHCTNFVAEDPDRTVQAAVLKFCTWFEDSDPKSLMYNKPLHPRNTPKDYRIRSSEATRSQYPKDIL</sequence>
<evidence type="ECO:0000259" key="3">
    <source>
        <dbReference type="PROSITE" id="PS50157"/>
    </source>
</evidence>
<dbReference type="Pfam" id="PF00096">
    <property type="entry name" value="zf-C2H2"/>
    <property type="match status" value="1"/>
</dbReference>
<accession>A0AA36GXF2</accession>
<dbReference type="PROSITE" id="PS50157">
    <property type="entry name" value="ZINC_FINGER_C2H2_2"/>
    <property type="match status" value="2"/>
</dbReference>
<gene>
    <name evidence="4" type="ORF">CYNAS_LOCUS12060</name>
</gene>
<dbReference type="SUPFAM" id="SSF57667">
    <property type="entry name" value="beta-beta-alpha zinc fingers"/>
    <property type="match status" value="1"/>
</dbReference>
<keyword evidence="5" id="KW-1185">Reference proteome</keyword>